<dbReference type="Pfam" id="PF18962">
    <property type="entry name" value="Por_Secre_tail"/>
    <property type="match status" value="1"/>
</dbReference>
<dbReference type="NCBIfam" id="TIGR04183">
    <property type="entry name" value="Por_Secre_tail"/>
    <property type="match status" value="1"/>
</dbReference>
<dbReference type="EMBL" id="BMWZ01000004">
    <property type="protein sequence ID" value="GGZ82944.1"/>
    <property type="molecule type" value="Genomic_DNA"/>
</dbReference>
<sequence length="491" mass="57417">MRVYGLRIINIFKSKPSVKTNWFEIQRYYYFCMYNFSCNINVLAQANILNAESGTDLKRTFYFKDKVISQIKWYDKNKQIYRIKTFYKSGHPNEDFVFANGKLNGKSYKFNKKGEKLTTWNFKNGRLISRNDHILEFNKKNEEKVKAYHKKLKELNQAILENPNSVKLHGQRARIRHYLGNYTLALYDYKRLEKKMLKIQETNKLPEKLVGSVYDHLGSIYSYYEMENHAVHYKFKAIIASPKESRLYYNIGNYLIKTKNYRLGITFLNRAIEMVPGHSFAYWGLSAAYSDLENYDKAMTCVNIAFKNEATLYKRGVGNPERDLRTIRGLVYHKLGESDKGISDLEEALRINPDNSFALRNLGLIYHDLGEYKTSCKLLEKAKNLGYEKTHDRYDIQTYLNYSCNNKSIPSLATNTVTKPYVYPNPAEDIIRIKNYNIKNFKYSLYNFESKLMHTGNASNGSINISSLPPGLYILEVEANKLINTFKIVKN</sequence>
<dbReference type="PANTHER" id="PTHR44858:SF1">
    <property type="entry name" value="UDP-N-ACETYLGLUCOSAMINE--PEPTIDE N-ACETYLGLUCOSAMINYLTRANSFERASE SPINDLY-RELATED"/>
    <property type="match status" value="1"/>
</dbReference>
<dbReference type="InterPro" id="IPR019734">
    <property type="entry name" value="TPR_rpt"/>
</dbReference>
<accession>A0A918R4J4</accession>
<evidence type="ECO:0000256" key="1">
    <source>
        <dbReference type="ARBA" id="ARBA00022729"/>
    </source>
</evidence>
<dbReference type="AlphaFoldDB" id="A0A918R4J4"/>
<dbReference type="Gene3D" id="1.25.40.10">
    <property type="entry name" value="Tetratricopeptide repeat domain"/>
    <property type="match status" value="3"/>
</dbReference>
<protein>
    <recommendedName>
        <fullName evidence="5">Secretion system C-terminal sorting domain-containing protein</fullName>
    </recommendedName>
</protein>
<keyword evidence="2" id="KW-0677">Repeat</keyword>
<evidence type="ECO:0000313" key="6">
    <source>
        <dbReference type="EMBL" id="GGZ82944.1"/>
    </source>
</evidence>
<dbReference type="Pfam" id="PF13414">
    <property type="entry name" value="TPR_11"/>
    <property type="match status" value="1"/>
</dbReference>
<keyword evidence="7" id="KW-1185">Reference proteome</keyword>
<evidence type="ECO:0000256" key="3">
    <source>
        <dbReference type="ARBA" id="ARBA00022803"/>
    </source>
</evidence>
<evidence type="ECO:0000256" key="2">
    <source>
        <dbReference type="ARBA" id="ARBA00022737"/>
    </source>
</evidence>
<dbReference type="PANTHER" id="PTHR44858">
    <property type="entry name" value="TETRATRICOPEPTIDE REPEAT PROTEIN 6"/>
    <property type="match status" value="1"/>
</dbReference>
<dbReference type="InterPro" id="IPR026444">
    <property type="entry name" value="Secre_tail"/>
</dbReference>
<dbReference type="SUPFAM" id="SSF48452">
    <property type="entry name" value="TPR-like"/>
    <property type="match status" value="1"/>
</dbReference>
<name>A0A918R4J4_9FLAO</name>
<reference evidence="6" key="2">
    <citation type="submission" date="2020-09" db="EMBL/GenBank/DDBJ databases">
        <authorList>
            <person name="Sun Q."/>
            <person name="Kim S."/>
        </authorList>
    </citation>
    <scope>NUCLEOTIDE SEQUENCE</scope>
    <source>
        <strain evidence="6">KCTC 12710</strain>
    </source>
</reference>
<dbReference type="PROSITE" id="PS50005">
    <property type="entry name" value="TPR"/>
    <property type="match status" value="2"/>
</dbReference>
<feature type="domain" description="Secretion system C-terminal sorting" evidence="5">
    <location>
        <begin position="422"/>
        <end position="487"/>
    </location>
</feature>
<evidence type="ECO:0000259" key="5">
    <source>
        <dbReference type="Pfam" id="PF18962"/>
    </source>
</evidence>
<keyword evidence="3 4" id="KW-0802">TPR repeat</keyword>
<dbReference type="SMART" id="SM00028">
    <property type="entry name" value="TPR"/>
    <property type="match status" value="5"/>
</dbReference>
<dbReference type="Pfam" id="PF13181">
    <property type="entry name" value="TPR_8"/>
    <property type="match status" value="1"/>
</dbReference>
<gene>
    <name evidence="6" type="ORF">GCM10007028_21040</name>
</gene>
<feature type="repeat" description="TPR" evidence="4">
    <location>
        <begin position="245"/>
        <end position="278"/>
    </location>
</feature>
<comment type="caution">
    <text evidence="6">The sequence shown here is derived from an EMBL/GenBank/DDBJ whole genome shotgun (WGS) entry which is preliminary data.</text>
</comment>
<feature type="repeat" description="TPR" evidence="4">
    <location>
        <begin position="322"/>
        <end position="355"/>
    </location>
</feature>
<dbReference type="SUPFAM" id="SSF81901">
    <property type="entry name" value="HCP-like"/>
    <property type="match status" value="1"/>
</dbReference>
<organism evidence="6 7">
    <name type="scientific">Algibacter mikhailovii</name>
    <dbReference type="NCBI Taxonomy" id="425498"/>
    <lineage>
        <taxon>Bacteria</taxon>
        <taxon>Pseudomonadati</taxon>
        <taxon>Bacteroidota</taxon>
        <taxon>Flavobacteriia</taxon>
        <taxon>Flavobacteriales</taxon>
        <taxon>Flavobacteriaceae</taxon>
        <taxon>Algibacter</taxon>
    </lineage>
</organism>
<dbReference type="Proteomes" id="UP000636004">
    <property type="component" value="Unassembled WGS sequence"/>
</dbReference>
<proteinExistence type="predicted"/>
<reference evidence="6" key="1">
    <citation type="journal article" date="2014" name="Int. J. Syst. Evol. Microbiol.">
        <title>Complete genome sequence of Corynebacterium casei LMG S-19264T (=DSM 44701T), isolated from a smear-ripened cheese.</title>
        <authorList>
            <consortium name="US DOE Joint Genome Institute (JGI-PGF)"/>
            <person name="Walter F."/>
            <person name="Albersmeier A."/>
            <person name="Kalinowski J."/>
            <person name="Ruckert C."/>
        </authorList>
    </citation>
    <scope>NUCLEOTIDE SEQUENCE</scope>
    <source>
        <strain evidence="6">KCTC 12710</strain>
    </source>
</reference>
<dbReference type="InterPro" id="IPR050498">
    <property type="entry name" value="Ycf3"/>
</dbReference>
<evidence type="ECO:0000256" key="4">
    <source>
        <dbReference type="PROSITE-ProRule" id="PRU00339"/>
    </source>
</evidence>
<dbReference type="InterPro" id="IPR011990">
    <property type="entry name" value="TPR-like_helical_dom_sf"/>
</dbReference>
<keyword evidence="1" id="KW-0732">Signal</keyword>
<evidence type="ECO:0000313" key="7">
    <source>
        <dbReference type="Proteomes" id="UP000636004"/>
    </source>
</evidence>